<feature type="non-terminal residue" evidence="5">
    <location>
        <position position="1"/>
    </location>
</feature>
<keyword evidence="3" id="KW-0067">ATP-binding</keyword>
<reference evidence="5 6" key="1">
    <citation type="submission" date="2024-05" db="EMBL/GenBank/DDBJ databases">
        <title>Genome sequencing and assembly of Indian major carp, Cirrhinus mrigala (Hamilton, 1822).</title>
        <authorList>
            <person name="Mohindra V."/>
            <person name="Chowdhury L.M."/>
            <person name="Lal K."/>
            <person name="Jena J.K."/>
        </authorList>
    </citation>
    <scope>NUCLEOTIDE SEQUENCE [LARGE SCALE GENOMIC DNA]</scope>
    <source>
        <strain evidence="5">CM1030</strain>
        <tissue evidence="5">Blood</tissue>
    </source>
</reference>
<keyword evidence="1" id="KW-0436">Ligase</keyword>
<dbReference type="Proteomes" id="UP001529510">
    <property type="component" value="Unassembled WGS sequence"/>
</dbReference>
<sequence length="63" mass="6908">VIECNLRASRSFPFVSKTIGVDFIDVATRVMVGEPLDESRLPSLENPIIPVDYVGIKVCVSSK</sequence>
<comment type="caution">
    <text evidence="5">The sequence shown here is derived from an EMBL/GenBank/DDBJ whole genome shotgun (WGS) entry which is preliminary data.</text>
</comment>
<dbReference type="Gene3D" id="3.30.470.20">
    <property type="entry name" value="ATP-grasp fold, B domain"/>
    <property type="match status" value="1"/>
</dbReference>
<dbReference type="PROSITE" id="PS00867">
    <property type="entry name" value="CPSASE_2"/>
    <property type="match status" value="1"/>
</dbReference>
<evidence type="ECO:0000256" key="3">
    <source>
        <dbReference type="ARBA" id="ARBA00022840"/>
    </source>
</evidence>
<dbReference type="PANTHER" id="PTHR11405:SF53">
    <property type="entry name" value="CARBAMOYL-PHOSPHATE SYNTHASE [AMMONIA], MITOCHONDRIAL"/>
    <property type="match status" value="1"/>
</dbReference>
<dbReference type="AlphaFoldDB" id="A0ABD0QF17"/>
<dbReference type="InterPro" id="IPR005479">
    <property type="entry name" value="CPAse_ATP-bd"/>
</dbReference>
<feature type="domain" description="Carbamoyl phosphate synthase ATP-binding" evidence="4">
    <location>
        <begin position="1"/>
        <end position="8"/>
    </location>
</feature>
<protein>
    <recommendedName>
        <fullName evidence="4">Carbamoyl phosphate synthase ATP-binding domain-containing protein</fullName>
    </recommendedName>
</protein>
<gene>
    <name evidence="5" type="ORF">M9458_020366</name>
</gene>
<feature type="non-terminal residue" evidence="5">
    <location>
        <position position="63"/>
    </location>
</feature>
<evidence type="ECO:0000313" key="6">
    <source>
        <dbReference type="Proteomes" id="UP001529510"/>
    </source>
</evidence>
<evidence type="ECO:0000259" key="4">
    <source>
        <dbReference type="PROSITE" id="PS00867"/>
    </source>
</evidence>
<keyword evidence="6" id="KW-1185">Reference proteome</keyword>
<accession>A0ABD0QF17</accession>
<evidence type="ECO:0000256" key="1">
    <source>
        <dbReference type="ARBA" id="ARBA00022598"/>
    </source>
</evidence>
<dbReference type="EMBL" id="JAMKFB020000009">
    <property type="protein sequence ID" value="KAL0184670.1"/>
    <property type="molecule type" value="Genomic_DNA"/>
</dbReference>
<evidence type="ECO:0000256" key="2">
    <source>
        <dbReference type="ARBA" id="ARBA00022741"/>
    </source>
</evidence>
<keyword evidence="2" id="KW-0547">Nucleotide-binding</keyword>
<organism evidence="5 6">
    <name type="scientific">Cirrhinus mrigala</name>
    <name type="common">Mrigala</name>
    <dbReference type="NCBI Taxonomy" id="683832"/>
    <lineage>
        <taxon>Eukaryota</taxon>
        <taxon>Metazoa</taxon>
        <taxon>Chordata</taxon>
        <taxon>Craniata</taxon>
        <taxon>Vertebrata</taxon>
        <taxon>Euteleostomi</taxon>
        <taxon>Actinopterygii</taxon>
        <taxon>Neopterygii</taxon>
        <taxon>Teleostei</taxon>
        <taxon>Ostariophysi</taxon>
        <taxon>Cypriniformes</taxon>
        <taxon>Cyprinidae</taxon>
        <taxon>Labeoninae</taxon>
        <taxon>Labeonini</taxon>
        <taxon>Cirrhinus</taxon>
    </lineage>
</organism>
<dbReference type="GO" id="GO:0005524">
    <property type="term" value="F:ATP binding"/>
    <property type="evidence" value="ECO:0007669"/>
    <property type="project" value="UniProtKB-KW"/>
</dbReference>
<dbReference type="Pfam" id="PF02786">
    <property type="entry name" value="CPSase_L_D2"/>
    <property type="match status" value="1"/>
</dbReference>
<evidence type="ECO:0000313" key="5">
    <source>
        <dbReference type="EMBL" id="KAL0184670.1"/>
    </source>
</evidence>
<dbReference type="SUPFAM" id="SSF56059">
    <property type="entry name" value="Glutathione synthetase ATP-binding domain-like"/>
    <property type="match status" value="1"/>
</dbReference>
<proteinExistence type="predicted"/>
<name>A0ABD0QF17_CIRMR</name>
<dbReference type="GO" id="GO:0016874">
    <property type="term" value="F:ligase activity"/>
    <property type="evidence" value="ECO:0007669"/>
    <property type="project" value="UniProtKB-KW"/>
</dbReference>
<dbReference type="PANTHER" id="PTHR11405">
    <property type="entry name" value="CARBAMOYLTRANSFERASE FAMILY MEMBER"/>
    <property type="match status" value="1"/>
</dbReference>